<evidence type="ECO:0000256" key="5">
    <source>
        <dbReference type="ARBA" id="ARBA00023136"/>
    </source>
</evidence>
<feature type="transmembrane region" description="Helical" evidence="6">
    <location>
        <begin position="91"/>
        <end position="112"/>
    </location>
</feature>
<feature type="transmembrane region" description="Helical" evidence="6">
    <location>
        <begin position="214"/>
        <end position="233"/>
    </location>
</feature>
<sequence length="301" mass="32696">MKKNIVAELLLVFVAISWGGTFLPVAEAIKSINVFSFLFWRFLLAVILMYILTIKVIKFDKISILCGLFLGFWLFGGFTLQTYALKFTYSSTVAFITGLNVVVVPFSMLIFFKQSVNKFAFAGAFIAIIGLYFLSGNEGLGFGLGESLAIICAICYALHIAFTGVLVQKCNIYAMVVSQFFAVAFLCFLGAVFFGEDNAKSVLGGLEFSLEADFLIAIVVCAVFATVFAYFVQTYAQVYTTPTKTALILTLEPVSAGIIGYFFGGEVLSMAQICGAVAILFGVLFSELGSNLVKNSSIKLD</sequence>
<dbReference type="GO" id="GO:0005886">
    <property type="term" value="C:plasma membrane"/>
    <property type="evidence" value="ECO:0007669"/>
    <property type="project" value="UniProtKB-SubCell"/>
</dbReference>
<evidence type="ECO:0000313" key="8">
    <source>
        <dbReference type="EMBL" id="AII15428.1"/>
    </source>
</evidence>
<keyword evidence="9" id="KW-1185">Reference proteome</keyword>
<keyword evidence="4 6" id="KW-1133">Transmembrane helix</keyword>
<dbReference type="KEGG" id="caj:CIG1485E_1612"/>
<feature type="transmembrane region" description="Helical" evidence="6">
    <location>
        <begin position="38"/>
        <end position="57"/>
    </location>
</feature>
<dbReference type="OrthoDB" id="9804865at2"/>
<protein>
    <submittedName>
        <fullName evidence="8">Hypothetical membrane protein, putative permease (EamA domain), type 5</fullName>
    </submittedName>
</protein>
<dbReference type="AlphaFoldDB" id="A0A076FCS6"/>
<feature type="transmembrane region" description="Helical" evidence="6">
    <location>
        <begin position="64"/>
        <end position="85"/>
    </location>
</feature>
<keyword evidence="2" id="KW-1003">Cell membrane</keyword>
<evidence type="ECO:0000256" key="1">
    <source>
        <dbReference type="ARBA" id="ARBA00004651"/>
    </source>
</evidence>
<dbReference type="HOGENOM" id="CLU_033863_21_3_7"/>
<keyword evidence="5 6" id="KW-0472">Membrane</keyword>
<dbReference type="SUPFAM" id="SSF103481">
    <property type="entry name" value="Multidrug resistance efflux transporter EmrE"/>
    <property type="match status" value="2"/>
</dbReference>
<dbReference type="EMBL" id="CP009043">
    <property type="protein sequence ID" value="AII15428.1"/>
    <property type="molecule type" value="Genomic_DNA"/>
</dbReference>
<name>A0A076FCS6_9BACT</name>
<accession>A0A076FCS6</accession>
<evidence type="ECO:0000256" key="3">
    <source>
        <dbReference type="ARBA" id="ARBA00022692"/>
    </source>
</evidence>
<organism evidence="8 9">
    <name type="scientific">Campylobacter iguaniorum</name>
    <dbReference type="NCBI Taxonomy" id="1244531"/>
    <lineage>
        <taxon>Bacteria</taxon>
        <taxon>Pseudomonadati</taxon>
        <taxon>Campylobacterota</taxon>
        <taxon>Epsilonproteobacteria</taxon>
        <taxon>Campylobacterales</taxon>
        <taxon>Campylobacteraceae</taxon>
        <taxon>Campylobacter</taxon>
    </lineage>
</organism>
<dbReference type="Pfam" id="PF00892">
    <property type="entry name" value="EamA"/>
    <property type="match status" value="2"/>
</dbReference>
<dbReference type="InterPro" id="IPR051258">
    <property type="entry name" value="Diverse_Substrate_Transporter"/>
</dbReference>
<dbReference type="InterPro" id="IPR037185">
    <property type="entry name" value="EmrE-like"/>
</dbReference>
<gene>
    <name evidence="8" type="ORF">CIG1485E_1612</name>
</gene>
<feature type="transmembrane region" description="Helical" evidence="6">
    <location>
        <begin position="119"/>
        <end position="135"/>
    </location>
</feature>
<feature type="transmembrane region" description="Helical" evidence="6">
    <location>
        <begin position="172"/>
        <end position="194"/>
    </location>
</feature>
<feature type="transmembrane region" description="Helical" evidence="6">
    <location>
        <begin position="270"/>
        <end position="289"/>
    </location>
</feature>
<evidence type="ECO:0000256" key="2">
    <source>
        <dbReference type="ARBA" id="ARBA00022475"/>
    </source>
</evidence>
<dbReference type="Proteomes" id="UP000028486">
    <property type="component" value="Chromosome"/>
</dbReference>
<dbReference type="InterPro" id="IPR000620">
    <property type="entry name" value="EamA_dom"/>
</dbReference>
<feature type="transmembrane region" description="Helical" evidence="6">
    <location>
        <begin position="245"/>
        <end position="264"/>
    </location>
</feature>
<dbReference type="PATRIC" id="fig|1244531.5.peg.1812"/>
<dbReference type="eggNOG" id="COG0697">
    <property type="taxonomic scope" value="Bacteria"/>
</dbReference>
<evidence type="ECO:0000313" key="9">
    <source>
        <dbReference type="Proteomes" id="UP000028486"/>
    </source>
</evidence>
<feature type="domain" description="EamA" evidence="7">
    <location>
        <begin position="144"/>
        <end position="285"/>
    </location>
</feature>
<feature type="domain" description="EamA" evidence="7">
    <location>
        <begin position="7"/>
        <end position="135"/>
    </location>
</feature>
<reference evidence="9" key="1">
    <citation type="journal article" date="2014" name="Genome Announc.">
        <title>Complete Genome Sequence of Campylobacter iguaniorum Strain 1485ET, Isolated from a Bearded Dragon (Pogona vitticeps).</title>
        <authorList>
            <person name="Gilbert M.J."/>
            <person name="Miller W.G."/>
            <person name="Yee E."/>
            <person name="Kik M."/>
            <person name="Wagenaar J.A."/>
            <person name="Duim B."/>
        </authorList>
    </citation>
    <scope>NUCLEOTIDE SEQUENCE [LARGE SCALE GENOMIC DNA]</scope>
    <source>
        <strain evidence="9">1485E</strain>
    </source>
</reference>
<evidence type="ECO:0000256" key="4">
    <source>
        <dbReference type="ARBA" id="ARBA00022989"/>
    </source>
</evidence>
<comment type="subcellular location">
    <subcellularLocation>
        <location evidence="1">Cell membrane</location>
        <topology evidence="1">Multi-pass membrane protein</topology>
    </subcellularLocation>
</comment>
<proteinExistence type="predicted"/>
<feature type="transmembrane region" description="Helical" evidence="6">
    <location>
        <begin position="147"/>
        <end position="167"/>
    </location>
</feature>
<dbReference type="PANTHER" id="PTHR42920:SF5">
    <property type="entry name" value="EAMA DOMAIN-CONTAINING PROTEIN"/>
    <property type="match status" value="1"/>
</dbReference>
<dbReference type="PANTHER" id="PTHR42920">
    <property type="entry name" value="OS03G0707200 PROTEIN-RELATED"/>
    <property type="match status" value="1"/>
</dbReference>
<dbReference type="RefSeq" id="WP_038455726.1">
    <property type="nucleotide sequence ID" value="NZ_CP009043.1"/>
</dbReference>
<evidence type="ECO:0000259" key="7">
    <source>
        <dbReference type="Pfam" id="PF00892"/>
    </source>
</evidence>
<keyword evidence="3 6" id="KW-0812">Transmembrane</keyword>
<evidence type="ECO:0000256" key="6">
    <source>
        <dbReference type="SAM" id="Phobius"/>
    </source>
</evidence>